<dbReference type="PROSITE" id="PS51257">
    <property type="entry name" value="PROKAR_LIPOPROTEIN"/>
    <property type="match status" value="1"/>
</dbReference>
<dbReference type="PRINTS" id="PR00947">
    <property type="entry name" value="CUTICLE"/>
</dbReference>
<evidence type="ECO:0000256" key="3">
    <source>
        <dbReference type="ARBA" id="ARBA00022676"/>
    </source>
</evidence>
<dbReference type="InterPro" id="IPR002213">
    <property type="entry name" value="UDP_glucos_trans"/>
</dbReference>
<keyword evidence="8" id="KW-1185">Reference proteome</keyword>
<evidence type="ECO:0000313" key="8">
    <source>
        <dbReference type="Proteomes" id="UP001151699"/>
    </source>
</evidence>
<dbReference type="PROSITE" id="PS51155">
    <property type="entry name" value="CHIT_BIND_RR_2"/>
    <property type="match status" value="2"/>
</dbReference>
<dbReference type="PROSITE" id="PS00375">
    <property type="entry name" value="UDPGT"/>
    <property type="match status" value="1"/>
</dbReference>
<keyword evidence="3" id="KW-0328">Glycosyltransferase</keyword>
<organism evidence="7 8">
    <name type="scientific">Pseudolycoriella hygida</name>
    <dbReference type="NCBI Taxonomy" id="35572"/>
    <lineage>
        <taxon>Eukaryota</taxon>
        <taxon>Metazoa</taxon>
        <taxon>Ecdysozoa</taxon>
        <taxon>Arthropoda</taxon>
        <taxon>Hexapoda</taxon>
        <taxon>Insecta</taxon>
        <taxon>Pterygota</taxon>
        <taxon>Neoptera</taxon>
        <taxon>Endopterygota</taxon>
        <taxon>Diptera</taxon>
        <taxon>Nematocera</taxon>
        <taxon>Sciaroidea</taxon>
        <taxon>Sciaridae</taxon>
        <taxon>Pseudolycoriella</taxon>
    </lineage>
</organism>
<comment type="caution">
    <text evidence="7">The sequence shown here is derived from an EMBL/GenBank/DDBJ whole genome shotgun (WGS) entry which is preliminary data.</text>
</comment>
<reference evidence="7" key="1">
    <citation type="submission" date="2022-07" db="EMBL/GenBank/DDBJ databases">
        <authorList>
            <person name="Trinca V."/>
            <person name="Uliana J.V.C."/>
            <person name="Torres T.T."/>
            <person name="Ward R.J."/>
            <person name="Monesi N."/>
        </authorList>
    </citation>
    <scope>NUCLEOTIDE SEQUENCE</scope>
    <source>
        <strain evidence="7">HSMRA1968</strain>
        <tissue evidence="7">Whole embryos</tissue>
    </source>
</reference>
<evidence type="ECO:0000313" key="7">
    <source>
        <dbReference type="EMBL" id="KAJ6636556.1"/>
    </source>
</evidence>
<name>A0A9Q0MRE3_9DIPT</name>
<dbReference type="CDD" id="cd03784">
    <property type="entry name" value="GT1_Gtf-like"/>
    <property type="match status" value="1"/>
</dbReference>
<gene>
    <name evidence="7" type="primary">UTG2_11</name>
    <name evidence="7" type="ORF">Bhyg_15147</name>
</gene>
<dbReference type="FunFam" id="3.40.50.2000:FF:000050">
    <property type="entry name" value="UDP-glucuronosyltransferase"/>
    <property type="match status" value="1"/>
</dbReference>
<dbReference type="OrthoDB" id="5835829at2759"/>
<comment type="similarity">
    <text evidence="1">Belongs to the UDP-glycosyltransferase family.</text>
</comment>
<dbReference type="InterPro" id="IPR050271">
    <property type="entry name" value="UDP-glycosyltransferase"/>
</dbReference>
<dbReference type="InterPro" id="IPR031311">
    <property type="entry name" value="CHIT_BIND_RR_consensus"/>
</dbReference>
<accession>A0A9Q0MRE3</accession>
<dbReference type="PANTHER" id="PTHR48043">
    <property type="entry name" value="EG:EG0003.4 PROTEIN-RELATED"/>
    <property type="match status" value="1"/>
</dbReference>
<dbReference type="Proteomes" id="UP001151699">
    <property type="component" value="Chromosome C"/>
</dbReference>
<keyword evidence="2 5" id="KW-0193">Cuticle</keyword>
<dbReference type="PROSITE" id="PS00233">
    <property type="entry name" value="CHIT_BIND_RR_1"/>
    <property type="match status" value="2"/>
</dbReference>
<dbReference type="InterPro" id="IPR035595">
    <property type="entry name" value="UDP_glycos_trans_CS"/>
</dbReference>
<evidence type="ECO:0000256" key="5">
    <source>
        <dbReference type="PROSITE-ProRule" id="PRU00497"/>
    </source>
</evidence>
<evidence type="ECO:0000256" key="1">
    <source>
        <dbReference type="ARBA" id="ARBA00009995"/>
    </source>
</evidence>
<feature type="signal peptide" evidence="6">
    <location>
        <begin position="1"/>
        <end position="22"/>
    </location>
</feature>
<evidence type="ECO:0000256" key="2">
    <source>
        <dbReference type="ARBA" id="ARBA00022460"/>
    </source>
</evidence>
<proteinExistence type="inferred from homology"/>
<dbReference type="PANTHER" id="PTHR48043:SF159">
    <property type="entry name" value="EG:EG0003.4 PROTEIN-RELATED"/>
    <property type="match status" value="1"/>
</dbReference>
<dbReference type="SUPFAM" id="SSF53756">
    <property type="entry name" value="UDP-Glycosyltransferase/glycogen phosphorylase"/>
    <property type="match status" value="1"/>
</dbReference>
<dbReference type="Pfam" id="PF00201">
    <property type="entry name" value="UDPGT"/>
    <property type="match status" value="2"/>
</dbReference>
<keyword evidence="4" id="KW-0808">Transferase</keyword>
<dbReference type="Gene3D" id="3.40.50.2000">
    <property type="entry name" value="Glycogen Phosphorylase B"/>
    <property type="match status" value="1"/>
</dbReference>
<dbReference type="InterPro" id="IPR000618">
    <property type="entry name" value="Insect_cuticle"/>
</dbReference>
<dbReference type="EMBL" id="WJQU01000004">
    <property type="protein sequence ID" value="KAJ6636556.1"/>
    <property type="molecule type" value="Genomic_DNA"/>
</dbReference>
<protein>
    <submittedName>
        <fullName evidence="7">UDP-glucosyltransferase 2</fullName>
    </submittedName>
</protein>
<dbReference type="AlphaFoldDB" id="A0A9Q0MRE3"/>
<sequence length="631" mass="69126">MSIVQKSIIFLAAITICSCGVALPIQYAAAPLQALAPAPVAINTEYDPAPQYTYAYNIEDSLTGDYKSQQESRDGDIVKGSYSVVEPDGNVRTVFYTADSVNGFNAVVQRGPLVHSKGVPVVQPAQHFPASKNYPTFDEVKRNVSLVFVGHHFSQGAIRPSVPNLIEIGGIQIKDKPDPLPPKINEFLKNTHDHGFILFSLGTNINSADFSLEKLLAIFHVFAALKQKVIWKWDEDEIPANKPENVLMTKWVPQNDLLAHPNIRLFISHCGLGSITESMFHGVPILGIPFIYDQHVNAIKIAEEVNEMLSNRTYALKVKQLSTLYRDRPQTALETAVYWTEYVIRHRGAPHMQIPLVHMNFIQRNSLDSSFFMGEPMEYVALQAINNMTETSANMPEDLQQALAQLRETTLEGFASCKEIQTTTMQVWQYKKCAAYNLRMVTMTLTAIQREIESRAALAANESEVIVLAALVAVCQGVVLPAAPVYGGYPAVAKVAAVDDYDPNPQYSYSYDIHDAITGDAKSQQETRSGDVVTGSYSLIEADGTRRVVEYTADPHNGFNAVVHKEPVATKVVAPVAKVVSPYGYAAPVAKVVSPFGYAAPVAKVVSPYGYAAPVAKVVSPYGYAAPVAKS</sequence>
<dbReference type="Pfam" id="PF00379">
    <property type="entry name" value="Chitin_bind_4"/>
    <property type="match status" value="2"/>
</dbReference>
<dbReference type="GO" id="GO:0008194">
    <property type="term" value="F:UDP-glycosyltransferase activity"/>
    <property type="evidence" value="ECO:0007669"/>
    <property type="project" value="InterPro"/>
</dbReference>
<evidence type="ECO:0000256" key="4">
    <source>
        <dbReference type="ARBA" id="ARBA00022679"/>
    </source>
</evidence>
<keyword evidence="6" id="KW-0732">Signal</keyword>
<evidence type="ECO:0000256" key="6">
    <source>
        <dbReference type="SAM" id="SignalP"/>
    </source>
</evidence>
<feature type="chain" id="PRO_5040375292" evidence="6">
    <location>
        <begin position="23"/>
        <end position="631"/>
    </location>
</feature>
<dbReference type="GO" id="GO:0042302">
    <property type="term" value="F:structural constituent of cuticle"/>
    <property type="evidence" value="ECO:0007669"/>
    <property type="project" value="UniProtKB-UniRule"/>
</dbReference>